<evidence type="ECO:0000256" key="1">
    <source>
        <dbReference type="ARBA" id="ARBA00023015"/>
    </source>
</evidence>
<evidence type="ECO:0000256" key="2">
    <source>
        <dbReference type="ARBA" id="ARBA00023125"/>
    </source>
</evidence>
<dbReference type="SUPFAM" id="SSF53822">
    <property type="entry name" value="Periplasmic binding protein-like I"/>
    <property type="match status" value="1"/>
</dbReference>
<dbReference type="GO" id="GO:0003700">
    <property type="term" value="F:DNA-binding transcription factor activity"/>
    <property type="evidence" value="ECO:0007669"/>
    <property type="project" value="TreeGrafter"/>
</dbReference>
<dbReference type="Gene3D" id="3.40.50.2300">
    <property type="match status" value="2"/>
</dbReference>
<dbReference type="Pfam" id="PF00356">
    <property type="entry name" value="LacI"/>
    <property type="match status" value="1"/>
</dbReference>
<organism evidence="6 7">
    <name type="scientific">Fusobacterium nucleatum subsp. polymorphum</name>
    <name type="common">Fusobacterium polymorphum</name>
    <dbReference type="NCBI Taxonomy" id="76857"/>
    <lineage>
        <taxon>Bacteria</taxon>
        <taxon>Fusobacteriati</taxon>
        <taxon>Fusobacteriota</taxon>
        <taxon>Fusobacteriia</taxon>
        <taxon>Fusobacteriales</taxon>
        <taxon>Fusobacteriaceae</taxon>
        <taxon>Fusobacterium</taxon>
    </lineage>
</organism>
<dbReference type="RefSeq" id="WP_098703071.1">
    <property type="nucleotide sequence ID" value="NZ_NJGI01000004.1"/>
</dbReference>
<reference evidence="6 7" key="1">
    <citation type="submission" date="2017-06" db="EMBL/GenBank/DDBJ databases">
        <title>Genome sequencing of Fusobacterium nucleatum subsp. polymorphum KCOM 1232 (=ChDC F37).</title>
        <authorList>
            <person name="Kook J.-K."/>
            <person name="Park S.-N."/>
            <person name="Lim Y.K."/>
            <person name="Roh H."/>
        </authorList>
    </citation>
    <scope>NUCLEOTIDE SEQUENCE [LARGE SCALE GENOMIC DNA]</scope>
    <source>
        <strain evidence="7">KCOM 1232 ( ChDC F37)</strain>
    </source>
</reference>
<dbReference type="PROSITE" id="PS50943">
    <property type="entry name" value="HTH_CROC1"/>
    <property type="match status" value="1"/>
</dbReference>
<dbReference type="SUPFAM" id="SSF47413">
    <property type="entry name" value="lambda repressor-like DNA-binding domains"/>
    <property type="match status" value="1"/>
</dbReference>
<dbReference type="Proteomes" id="UP000222862">
    <property type="component" value="Unassembled WGS sequence"/>
</dbReference>
<dbReference type="GO" id="GO:0000976">
    <property type="term" value="F:transcription cis-regulatory region binding"/>
    <property type="evidence" value="ECO:0007669"/>
    <property type="project" value="TreeGrafter"/>
</dbReference>
<protein>
    <submittedName>
        <fullName evidence="6">LacI family transcriptional regulator</fullName>
    </submittedName>
</protein>
<keyword evidence="2" id="KW-0238">DNA-binding</keyword>
<evidence type="ECO:0000259" key="5">
    <source>
        <dbReference type="PROSITE" id="PS50943"/>
    </source>
</evidence>
<evidence type="ECO:0000313" key="7">
    <source>
        <dbReference type="Proteomes" id="UP000222862"/>
    </source>
</evidence>
<evidence type="ECO:0000313" key="6">
    <source>
        <dbReference type="EMBL" id="PGH21047.1"/>
    </source>
</evidence>
<dbReference type="EMBL" id="NJGI01000004">
    <property type="protein sequence ID" value="PGH21047.1"/>
    <property type="molecule type" value="Genomic_DNA"/>
</dbReference>
<dbReference type="PANTHER" id="PTHR30146:SF109">
    <property type="entry name" value="HTH-TYPE TRANSCRIPTIONAL REGULATOR GALS"/>
    <property type="match status" value="1"/>
</dbReference>
<keyword evidence="1" id="KW-0805">Transcription regulation</keyword>
<evidence type="ECO:0000256" key="3">
    <source>
        <dbReference type="ARBA" id="ARBA00023163"/>
    </source>
</evidence>
<dbReference type="Gene3D" id="1.10.260.40">
    <property type="entry name" value="lambda repressor-like DNA-binding domains"/>
    <property type="match status" value="1"/>
</dbReference>
<evidence type="ECO:0000259" key="4">
    <source>
        <dbReference type="PROSITE" id="PS50932"/>
    </source>
</evidence>
<gene>
    <name evidence="6" type="ORF">RN96_08330</name>
</gene>
<dbReference type="InterPro" id="IPR001387">
    <property type="entry name" value="Cro/C1-type_HTH"/>
</dbReference>
<dbReference type="InterPro" id="IPR010982">
    <property type="entry name" value="Lambda_DNA-bd_dom_sf"/>
</dbReference>
<dbReference type="CDD" id="cd06267">
    <property type="entry name" value="PBP1_LacI_sugar_binding-like"/>
    <property type="match status" value="1"/>
</dbReference>
<dbReference type="InterPro" id="IPR028082">
    <property type="entry name" value="Peripla_BP_I"/>
</dbReference>
<dbReference type="SMART" id="SM00354">
    <property type="entry name" value="HTH_LACI"/>
    <property type="match status" value="1"/>
</dbReference>
<dbReference type="InterPro" id="IPR000843">
    <property type="entry name" value="HTH_LacI"/>
</dbReference>
<dbReference type="CDD" id="cd01392">
    <property type="entry name" value="HTH_LacI"/>
    <property type="match status" value="1"/>
</dbReference>
<proteinExistence type="predicted"/>
<keyword evidence="3" id="KW-0804">Transcription</keyword>
<name>A0A2B7YKA0_FUSNP</name>
<sequence length="345" mass="39018">MPKVDSKLIAKLAGVSRSTISRVLNGYSDISEKTKEKILKIIKENGYYPNMSAQILAGKDSKIIGLLVYTGKSSKNANERKKLTESLYYSQLIAEIIDEAENLGYLVLISYISNKKNDWKRIFENGVIDGAIVISGGKKIEEIDELINSKYKIVLLDYEETIFNDFITTIKSNHFYGGYKATEYLIKKGHKNILHLTGEIKRKITLQRARGYLECLKDNNILENKILVAKYDQKVAYDVMEAYIKSNRNFKYTAIFAGNDYIALGAIRALNDNKINVPNKVSVIGYDNMELCEYTSPKITSVNHLGEGIAKKALIELIKILNGKKGGEKEIKLSIFERESVLKIF</sequence>
<accession>A0A2B7YKA0</accession>
<dbReference type="InterPro" id="IPR046335">
    <property type="entry name" value="LacI/GalR-like_sensor"/>
</dbReference>
<dbReference type="PROSITE" id="PS50932">
    <property type="entry name" value="HTH_LACI_2"/>
    <property type="match status" value="1"/>
</dbReference>
<dbReference type="AlphaFoldDB" id="A0A2B7YKA0"/>
<comment type="caution">
    <text evidence="6">The sequence shown here is derived from an EMBL/GenBank/DDBJ whole genome shotgun (WGS) entry which is preliminary data.</text>
</comment>
<feature type="domain" description="HTH cro/C1-type" evidence="5">
    <location>
        <begin position="10"/>
        <end position="41"/>
    </location>
</feature>
<dbReference type="Pfam" id="PF13377">
    <property type="entry name" value="Peripla_BP_3"/>
    <property type="match status" value="1"/>
</dbReference>
<dbReference type="PANTHER" id="PTHR30146">
    <property type="entry name" value="LACI-RELATED TRANSCRIPTIONAL REPRESSOR"/>
    <property type="match status" value="1"/>
</dbReference>
<feature type="domain" description="HTH lacI-type" evidence="4">
    <location>
        <begin position="9"/>
        <end position="58"/>
    </location>
</feature>